<dbReference type="EMBL" id="CP002833">
    <property type="protein sequence ID" value="AFI66247.1"/>
    <property type="molecule type" value="Genomic_DNA"/>
</dbReference>
<evidence type="ECO:0000313" key="2">
    <source>
        <dbReference type="Proteomes" id="UP000010087"/>
    </source>
</evidence>
<dbReference type="Proteomes" id="UP000010087">
    <property type="component" value="Chromosome 1"/>
</dbReference>
<protein>
    <submittedName>
        <fullName evidence="1">Uncharacterized protein</fullName>
    </submittedName>
</protein>
<dbReference type="AlphaFoldDB" id="A0A0H3HJY4"/>
<name>A0A0H3HJY4_BURP2</name>
<evidence type="ECO:0000313" key="1">
    <source>
        <dbReference type="EMBL" id="AFI66247.1"/>
    </source>
</evidence>
<dbReference type="KEGG" id="bpz:BP1026B_I1619"/>
<accession>A0A0H3HJY4</accession>
<sequence>MIWTSPLLEGYSKWSDEIGAPAVPCPRRGRTSAACPYQAVEKPAWEVRSCCIQKCPILAKSHGRLERIQKCPTIFYSLIGTISNGLRRNPSTRAPFSPARGIPFARVRLGFNLKTTSNSFHNTFQVEPYPFRPHSNINKCQPRRCRFGMVDSWVSSDPAVVADGPRRQVSQSLTTDCGHGSSLCYRRQSRAASGIPAASR</sequence>
<proteinExistence type="predicted"/>
<reference evidence="1 2" key="1">
    <citation type="journal article" date="2012" name="PLoS ONE">
        <title>Evolution of Burkholderia pseudomallei in recurrent melioidosis.</title>
        <authorList>
            <person name="Hayden H.S."/>
            <person name="Lim R."/>
            <person name="Brittnacher M.J."/>
            <person name="Sims E.H."/>
            <person name="Ramage E.R."/>
            <person name="Fong C."/>
            <person name="Wu Z."/>
            <person name="Crist E."/>
            <person name="Chang J."/>
            <person name="Zhou Y."/>
            <person name="Radey M."/>
            <person name="Rohmer L."/>
            <person name="Haugen E."/>
            <person name="Gillett W."/>
            <person name="Wuthiekanun V."/>
            <person name="Peacock S.J."/>
            <person name="Kaul R."/>
            <person name="Miller S.I."/>
            <person name="Manoil C."/>
            <person name="Jacobs M.A."/>
        </authorList>
    </citation>
    <scope>NUCLEOTIDE SEQUENCE [LARGE SCALE GENOMIC DNA]</scope>
    <source>
        <strain evidence="1 2">1026b</strain>
    </source>
</reference>
<gene>
    <name evidence="1" type="ordered locus">BP1026B_I1619</name>
</gene>
<organism evidence="1 2">
    <name type="scientific">Burkholderia pseudomallei (strain 1026b)</name>
    <dbReference type="NCBI Taxonomy" id="884204"/>
    <lineage>
        <taxon>Bacteria</taxon>
        <taxon>Pseudomonadati</taxon>
        <taxon>Pseudomonadota</taxon>
        <taxon>Betaproteobacteria</taxon>
        <taxon>Burkholderiales</taxon>
        <taxon>Burkholderiaceae</taxon>
        <taxon>Burkholderia</taxon>
        <taxon>pseudomallei group</taxon>
    </lineage>
</organism>